<organism evidence="2 3">
    <name type="scientific">Megasphaera stantonii</name>
    <dbReference type="NCBI Taxonomy" id="2144175"/>
    <lineage>
        <taxon>Bacteria</taxon>
        <taxon>Bacillati</taxon>
        <taxon>Bacillota</taxon>
        <taxon>Negativicutes</taxon>
        <taxon>Veillonellales</taxon>
        <taxon>Veillonellaceae</taxon>
        <taxon>Megasphaera</taxon>
    </lineage>
</organism>
<protein>
    <submittedName>
        <fullName evidence="2">PHP domain-containing protein</fullName>
    </submittedName>
</protein>
<dbReference type="PANTHER" id="PTHR42924:SF3">
    <property type="entry name" value="POLYMERASE_HISTIDINOL PHOSPHATASE N-TERMINAL DOMAIN-CONTAINING PROTEIN"/>
    <property type="match status" value="1"/>
</dbReference>
<feature type="domain" description="Polymerase/histidinol phosphatase N-terminal" evidence="1">
    <location>
        <begin position="5"/>
        <end position="71"/>
    </location>
</feature>
<dbReference type="InterPro" id="IPR052018">
    <property type="entry name" value="PHP_domain"/>
</dbReference>
<dbReference type="Gene3D" id="3.20.20.140">
    <property type="entry name" value="Metal-dependent hydrolases"/>
    <property type="match status" value="1"/>
</dbReference>
<dbReference type="InterPro" id="IPR003141">
    <property type="entry name" value="Pol/His_phosphatase_N"/>
</dbReference>
<sequence length="302" mass="32644">METWLDLHMHTKYSMDGEFEPADLMRQCAGAGLRAAAVTDHDAVGALDEAKAAASALQLSFIPGIEISCQHKGKNFHLLGYGIRYQAPVFAELEQDLHAQRLAISEKVLDAVEGLGIYLDRQAIWDMASSGVVASVNIAKTALEDPRNDGNPLLAPYRPGGARSNAPYVNFGWDFCGQGGPAFVSMVLMPFSQAVRIIQEHGGAAVLAHPGANMKQNRDIAEDLIAQGIDGIEAYCSYHDDDTAAFYAAIANEHDLLVTIGSDYHGRAKPHIRLGQYGHPAPQATFDALCRIIQDRDGDVCL</sequence>
<dbReference type="SMART" id="SM00481">
    <property type="entry name" value="POLIIIAc"/>
    <property type="match status" value="1"/>
</dbReference>
<dbReference type="RefSeq" id="WP_107195520.1">
    <property type="nucleotide sequence ID" value="NZ_CP029462.1"/>
</dbReference>
<dbReference type="GO" id="GO:0004534">
    <property type="term" value="F:5'-3' RNA exonuclease activity"/>
    <property type="evidence" value="ECO:0007669"/>
    <property type="project" value="TreeGrafter"/>
</dbReference>
<gene>
    <name evidence="2" type="ORF">DKB62_00240</name>
</gene>
<accession>A0A346AW75</accession>
<dbReference type="EMBL" id="CP029462">
    <property type="protein sequence ID" value="AXL20118.1"/>
    <property type="molecule type" value="Genomic_DNA"/>
</dbReference>
<dbReference type="Proteomes" id="UP000254337">
    <property type="component" value="Chromosome"/>
</dbReference>
<dbReference type="OrthoDB" id="9804333at2"/>
<dbReference type="Gene3D" id="1.10.150.650">
    <property type="match status" value="1"/>
</dbReference>
<dbReference type="KEGG" id="meg:DKB62_00240"/>
<evidence type="ECO:0000259" key="1">
    <source>
        <dbReference type="SMART" id="SM00481"/>
    </source>
</evidence>
<dbReference type="Pfam" id="PF02811">
    <property type="entry name" value="PHP"/>
    <property type="match status" value="1"/>
</dbReference>
<dbReference type="PANTHER" id="PTHR42924">
    <property type="entry name" value="EXONUCLEASE"/>
    <property type="match status" value="1"/>
</dbReference>
<keyword evidence="3" id="KW-1185">Reference proteome</keyword>
<dbReference type="InterPro" id="IPR016195">
    <property type="entry name" value="Pol/histidinol_Pase-like"/>
</dbReference>
<name>A0A346AW75_9FIRM</name>
<evidence type="ECO:0000313" key="3">
    <source>
        <dbReference type="Proteomes" id="UP000254337"/>
    </source>
</evidence>
<dbReference type="GO" id="GO:0035312">
    <property type="term" value="F:5'-3' DNA exonuclease activity"/>
    <property type="evidence" value="ECO:0007669"/>
    <property type="project" value="TreeGrafter"/>
</dbReference>
<evidence type="ECO:0000313" key="2">
    <source>
        <dbReference type="EMBL" id="AXL20118.1"/>
    </source>
</evidence>
<dbReference type="InterPro" id="IPR004013">
    <property type="entry name" value="PHP_dom"/>
</dbReference>
<dbReference type="CDD" id="cd07438">
    <property type="entry name" value="PHP_HisPPase_AMP"/>
    <property type="match status" value="1"/>
</dbReference>
<dbReference type="SUPFAM" id="SSF89550">
    <property type="entry name" value="PHP domain-like"/>
    <property type="match status" value="1"/>
</dbReference>
<proteinExistence type="predicted"/>
<dbReference type="AlphaFoldDB" id="A0A346AW75"/>
<reference evidence="2 3" key="1">
    <citation type="submission" date="2018-05" db="EMBL/GenBank/DDBJ databases">
        <title>Complete genome sequence of Megasphaera sp. AJH120T, isolated from the ceca of a chicken.</title>
        <authorList>
            <person name="Maki J."/>
            <person name="Looft T."/>
        </authorList>
    </citation>
    <scope>NUCLEOTIDE SEQUENCE [LARGE SCALE GENOMIC DNA]</scope>
    <source>
        <strain evidence="2 3">AJH120</strain>
    </source>
</reference>